<organism evidence="2 3">
    <name type="scientific">Mycolicibacterium brumae</name>
    <dbReference type="NCBI Taxonomy" id="85968"/>
    <lineage>
        <taxon>Bacteria</taxon>
        <taxon>Bacillati</taxon>
        <taxon>Actinomycetota</taxon>
        <taxon>Actinomycetes</taxon>
        <taxon>Mycobacteriales</taxon>
        <taxon>Mycobacteriaceae</taxon>
        <taxon>Mycolicibacterium</taxon>
    </lineage>
</organism>
<dbReference type="STRING" id="85968.GCA_900073015_00952"/>
<gene>
    <name evidence="2" type="ORF">CQY22_009480</name>
</gene>
<reference evidence="2 3" key="1">
    <citation type="journal article" date="2017" name="Infect. Genet. Evol.">
        <title>The new phylogeny of the genus Mycobacterium: The old and the news.</title>
        <authorList>
            <person name="Tortoli E."/>
            <person name="Fedrizzi T."/>
            <person name="Meehan C.J."/>
            <person name="Trovato A."/>
            <person name="Grottola A."/>
            <person name="Giacobazzi E."/>
            <person name="Serpini G.F."/>
            <person name="Tagliazucchi S."/>
            <person name="Fabio A."/>
            <person name="Bettua C."/>
            <person name="Bertorelli R."/>
            <person name="Frascaro F."/>
            <person name="De Sanctis V."/>
            <person name="Pecorari M."/>
            <person name="Jousson O."/>
            <person name="Segata N."/>
            <person name="Cirillo D.M."/>
        </authorList>
    </citation>
    <scope>NUCLEOTIDE SEQUENCE [LARGE SCALE GENOMIC DNA]</scope>
    <source>
        <strain evidence="2 3">CIP1034565</strain>
    </source>
</reference>
<dbReference type="OrthoDB" id="9813767at2"/>
<dbReference type="Proteomes" id="UP000230551">
    <property type="component" value="Unassembled WGS sequence"/>
</dbReference>
<proteinExistence type="predicted"/>
<sequence length="79" mass="8636">MPTTLSLDDDVLLAVKERARREKRTAGEVLSDLARHALQQHSAESGRATGDLHGFEPFGRRGPAVSNALVDKLRDEEAV</sequence>
<keyword evidence="3" id="KW-1185">Reference proteome</keyword>
<dbReference type="RefSeq" id="WP_099541336.1">
    <property type="nucleotide sequence ID" value="NZ_PDCN02000010.1"/>
</dbReference>
<accession>A0A2G5PAJ0</accession>
<comment type="caution">
    <text evidence="2">The sequence shown here is derived from an EMBL/GenBank/DDBJ whole genome shotgun (WGS) entry which is preliminary data.</text>
</comment>
<evidence type="ECO:0000256" key="1">
    <source>
        <dbReference type="SAM" id="MobiDB-lite"/>
    </source>
</evidence>
<dbReference type="AlphaFoldDB" id="A0A2G5PAJ0"/>
<dbReference type="EMBL" id="PDCN02000010">
    <property type="protein sequence ID" value="PIB75365.1"/>
    <property type="molecule type" value="Genomic_DNA"/>
</dbReference>
<feature type="region of interest" description="Disordered" evidence="1">
    <location>
        <begin position="40"/>
        <end position="62"/>
    </location>
</feature>
<evidence type="ECO:0000313" key="2">
    <source>
        <dbReference type="EMBL" id="PIB75365.1"/>
    </source>
</evidence>
<evidence type="ECO:0000313" key="3">
    <source>
        <dbReference type="Proteomes" id="UP000230551"/>
    </source>
</evidence>
<protein>
    <submittedName>
        <fullName evidence="2">Antitoxin</fullName>
    </submittedName>
</protein>
<name>A0A2G5PAJ0_9MYCO</name>